<sequence>MHGRKQLFFFLQLKMCRRSLTPICTWMSGNKFTMVITSNHASPNDQVRTFPGQLCMHPIYIRSHMQKKTQLNPIPDQVLIENFNNYILTRSYSCHCPMYVLILHKAYGIDKSFLNCSGTATFLSLTNGQDTLKEKKIYKIHFMREKETLIPQLKVAKGFKRKKPHIVERHQIFKHLLVSTYDIKYRNKKL</sequence>
<name>A0A251QRV0_PRUPE</name>
<reference evidence="1 2" key="1">
    <citation type="journal article" date="2013" name="Nat. Genet.">
        <title>The high-quality draft genome of peach (Prunus persica) identifies unique patterns of genetic diversity, domestication and genome evolution.</title>
        <authorList>
            <consortium name="International Peach Genome Initiative"/>
            <person name="Verde I."/>
            <person name="Abbott A.G."/>
            <person name="Scalabrin S."/>
            <person name="Jung S."/>
            <person name="Shu S."/>
            <person name="Marroni F."/>
            <person name="Zhebentyayeva T."/>
            <person name="Dettori M.T."/>
            <person name="Grimwood J."/>
            <person name="Cattonaro F."/>
            <person name="Zuccolo A."/>
            <person name="Rossini L."/>
            <person name="Jenkins J."/>
            <person name="Vendramin E."/>
            <person name="Meisel L.A."/>
            <person name="Decroocq V."/>
            <person name="Sosinski B."/>
            <person name="Prochnik S."/>
            <person name="Mitros T."/>
            <person name="Policriti A."/>
            <person name="Cipriani G."/>
            <person name="Dondini L."/>
            <person name="Ficklin S."/>
            <person name="Goodstein D.M."/>
            <person name="Xuan P."/>
            <person name="Del Fabbro C."/>
            <person name="Aramini V."/>
            <person name="Copetti D."/>
            <person name="Gonzalez S."/>
            <person name="Horner D.S."/>
            <person name="Falchi R."/>
            <person name="Lucas S."/>
            <person name="Mica E."/>
            <person name="Maldonado J."/>
            <person name="Lazzari B."/>
            <person name="Bielenberg D."/>
            <person name="Pirona R."/>
            <person name="Miculan M."/>
            <person name="Barakat A."/>
            <person name="Testolin R."/>
            <person name="Stella A."/>
            <person name="Tartarini S."/>
            <person name="Tonutti P."/>
            <person name="Arus P."/>
            <person name="Orellana A."/>
            <person name="Wells C."/>
            <person name="Main D."/>
            <person name="Vizzotto G."/>
            <person name="Silva H."/>
            <person name="Salamini F."/>
            <person name="Schmutz J."/>
            <person name="Morgante M."/>
            <person name="Rokhsar D.S."/>
        </authorList>
    </citation>
    <scope>NUCLEOTIDE SEQUENCE [LARGE SCALE GENOMIC DNA]</scope>
    <source>
        <strain evidence="2">cv. Nemared</strain>
    </source>
</reference>
<accession>A0A251QRV0</accession>
<dbReference type="EMBL" id="CM007651">
    <property type="protein sequence ID" value="ONI26488.1"/>
    <property type="molecule type" value="Genomic_DNA"/>
</dbReference>
<protein>
    <submittedName>
        <fullName evidence="1">Uncharacterized protein</fullName>
    </submittedName>
</protein>
<proteinExistence type="predicted"/>
<dbReference type="Gramene" id="ONI26488">
    <property type="protein sequence ID" value="ONI26488"/>
    <property type="gene ID" value="PRUPE_1G028200"/>
</dbReference>
<keyword evidence="2" id="KW-1185">Reference proteome</keyword>
<dbReference type="Proteomes" id="UP000006882">
    <property type="component" value="Chromosome G1"/>
</dbReference>
<evidence type="ECO:0000313" key="1">
    <source>
        <dbReference type="EMBL" id="ONI26488.1"/>
    </source>
</evidence>
<gene>
    <name evidence="1" type="ORF">PRUPE_1G028200</name>
</gene>
<organism evidence="1 2">
    <name type="scientific">Prunus persica</name>
    <name type="common">Peach</name>
    <name type="synonym">Amygdalus persica</name>
    <dbReference type="NCBI Taxonomy" id="3760"/>
    <lineage>
        <taxon>Eukaryota</taxon>
        <taxon>Viridiplantae</taxon>
        <taxon>Streptophyta</taxon>
        <taxon>Embryophyta</taxon>
        <taxon>Tracheophyta</taxon>
        <taxon>Spermatophyta</taxon>
        <taxon>Magnoliopsida</taxon>
        <taxon>eudicotyledons</taxon>
        <taxon>Gunneridae</taxon>
        <taxon>Pentapetalae</taxon>
        <taxon>rosids</taxon>
        <taxon>fabids</taxon>
        <taxon>Rosales</taxon>
        <taxon>Rosaceae</taxon>
        <taxon>Amygdaloideae</taxon>
        <taxon>Amygdaleae</taxon>
        <taxon>Prunus</taxon>
    </lineage>
</organism>
<evidence type="ECO:0000313" key="2">
    <source>
        <dbReference type="Proteomes" id="UP000006882"/>
    </source>
</evidence>
<dbReference type="AlphaFoldDB" id="A0A251QRV0"/>